<proteinExistence type="predicted"/>
<reference evidence="2 4" key="3">
    <citation type="submission" date="2016-10" db="EMBL/GenBank/DDBJ databases">
        <authorList>
            <person name="Varghese N."/>
            <person name="Submissions S."/>
        </authorList>
    </citation>
    <scope>NUCLEOTIDE SEQUENCE [LARGE SCALE GENOMIC DNA]</scope>
    <source>
        <strain evidence="2 4">ATCC 33218</strain>
    </source>
</reference>
<evidence type="ECO:0000313" key="1">
    <source>
        <dbReference type="EMBL" id="CEG60913.1"/>
    </source>
</evidence>
<reference evidence="3" key="1">
    <citation type="submission" date="2014-09" db="EMBL/GenBank/DDBJ databases">
        <authorList>
            <person name="Gomez-Valero L."/>
        </authorList>
    </citation>
    <scope>NUCLEOTIDE SEQUENCE [LARGE SCALE GENOMIC DNA]</scope>
    <source>
        <strain evidence="3">ATCC33218</strain>
    </source>
</reference>
<dbReference type="PATRIC" id="fig|451.8.peg.2021"/>
<organism evidence="1 3">
    <name type="scientific">Legionella micdadei</name>
    <name type="common">Tatlockia micdadei</name>
    <dbReference type="NCBI Taxonomy" id="451"/>
    <lineage>
        <taxon>Bacteria</taxon>
        <taxon>Pseudomonadati</taxon>
        <taxon>Pseudomonadota</taxon>
        <taxon>Gammaproteobacteria</taxon>
        <taxon>Legionellales</taxon>
        <taxon>Legionellaceae</taxon>
        <taxon>Legionella</taxon>
    </lineage>
</organism>
<evidence type="ECO:0000313" key="3">
    <source>
        <dbReference type="Proteomes" id="UP000032414"/>
    </source>
</evidence>
<dbReference type="EMBL" id="FMVN01000004">
    <property type="protein sequence ID" value="SCY17034.1"/>
    <property type="molecule type" value="Genomic_DNA"/>
</dbReference>
<gene>
    <name evidence="1" type="ORF">LMI_1614</name>
    <name evidence="2" type="ORF">SAMN02982997_01029</name>
</gene>
<protein>
    <submittedName>
        <fullName evidence="1">Uncharacterized protein</fullName>
    </submittedName>
</protein>
<dbReference type="AlphaFoldDB" id="A0A098GEK6"/>
<keyword evidence="4" id="KW-1185">Reference proteome</keyword>
<dbReference type="Proteomes" id="UP000032414">
    <property type="component" value="Chromosome I"/>
</dbReference>
<dbReference type="Proteomes" id="UP000182998">
    <property type="component" value="Unassembled WGS sequence"/>
</dbReference>
<name>A0A098GEK6_LEGMI</name>
<dbReference type="RefSeq" id="WP_045099246.1">
    <property type="nucleotide sequence ID" value="NZ_CP020614.1"/>
</dbReference>
<dbReference type="HOGENOM" id="CLU_201285_0_0_6"/>
<dbReference type="KEGG" id="tmc:LMI_1614"/>
<dbReference type="STRING" id="451.B6N58_07530"/>
<dbReference type="OrthoDB" id="5653869at2"/>
<dbReference type="EMBL" id="LN614830">
    <property type="protein sequence ID" value="CEG60913.1"/>
    <property type="molecule type" value="Genomic_DNA"/>
</dbReference>
<accession>A0A098GEK6</accession>
<evidence type="ECO:0000313" key="4">
    <source>
        <dbReference type="Proteomes" id="UP000182998"/>
    </source>
</evidence>
<evidence type="ECO:0000313" key="2">
    <source>
        <dbReference type="EMBL" id="SCY17034.1"/>
    </source>
</evidence>
<reference evidence="1" key="2">
    <citation type="submission" date="2014-09" db="EMBL/GenBank/DDBJ databases">
        <authorList>
            <person name="GOMEZ-VALERO Laura"/>
        </authorList>
    </citation>
    <scope>NUCLEOTIDE SEQUENCE</scope>
    <source>
        <strain evidence="1">ATCC33218</strain>
    </source>
</reference>
<sequence length="67" mass="7369">MNRKKLIETLVSQFEEQIRKLPEQKLQELESGKLEIRLTQAIGKEAGGFVEAIPAGPGPIGPGNRDL</sequence>